<reference evidence="2 3" key="2">
    <citation type="journal article" date="2013" name="PLoS ONE">
        <title>INDIGO - INtegrated Data Warehouse of MIcrobial GenOmes with Examples from the Red Sea Extremophiles.</title>
        <authorList>
            <person name="Alam I."/>
            <person name="Antunes A."/>
            <person name="Kamau A.A."/>
            <person name="Ba Alawi W."/>
            <person name="Kalkatawi M."/>
            <person name="Stingl U."/>
            <person name="Bajic V.B."/>
        </authorList>
    </citation>
    <scope>NUCLEOTIDE SEQUENCE [LARGE SCALE GENOMIC DNA]</scope>
    <source>
        <strain evidence="2 3">SARL4B</strain>
    </source>
</reference>
<name>S6CUC0_9EURY</name>
<dbReference type="STRING" id="1033806.HTIA_2212"/>
<dbReference type="Proteomes" id="UP000003861">
    <property type="component" value="Unassembled WGS sequence"/>
</dbReference>
<dbReference type="OrthoDB" id="241866at2157"/>
<organism evidence="1 4">
    <name type="scientific">Halorhabdus tiamatea SARL4B</name>
    <dbReference type="NCBI Taxonomy" id="1033806"/>
    <lineage>
        <taxon>Archaea</taxon>
        <taxon>Methanobacteriati</taxon>
        <taxon>Methanobacteriota</taxon>
        <taxon>Stenosarchaea group</taxon>
        <taxon>Halobacteria</taxon>
        <taxon>Halobacteriales</taxon>
        <taxon>Haloarculaceae</taxon>
        <taxon>Halorhabdus</taxon>
    </lineage>
</organism>
<reference evidence="1 4" key="3">
    <citation type="journal article" date="2014" name="Environ. Microbiol.">
        <title>Halorhabdus tiamatea: proteogenomics and glycosidase activity measurements identify the first cultivated euryarchaeon from a deep-sea anoxic brine lake as potential polysaccharide degrader.</title>
        <authorList>
            <person name="Werner J."/>
            <person name="Ferrer M."/>
            <person name="Michel G."/>
            <person name="Mann A.J."/>
            <person name="Huang S."/>
            <person name="Juarez S."/>
            <person name="Ciordia S."/>
            <person name="Albar J.P."/>
            <person name="Alcaide M."/>
            <person name="La Cono V."/>
            <person name="Yakimov M.M."/>
            <person name="Antunes A."/>
            <person name="Taborda M."/>
            <person name="Da Costa M.S."/>
            <person name="Amann R.I."/>
            <person name="Gloeckner F.O."/>
            <person name="Golyshina O.V."/>
            <person name="Golyshin P.N."/>
            <person name="Teeling H."/>
        </authorList>
    </citation>
    <scope>NUCLEOTIDE SEQUENCE [LARGE SCALE GENOMIC DNA]</scope>
    <source>
        <strain evidence="4">SARL4B</strain>
        <strain evidence="1">Type strain: SARL4B</strain>
    </source>
</reference>
<proteinExistence type="predicted"/>
<evidence type="ECO:0000313" key="1">
    <source>
        <dbReference type="EMBL" id="CCQ34324.1"/>
    </source>
</evidence>
<dbReference type="InterPro" id="IPR058376">
    <property type="entry name" value="DUF8063"/>
</dbReference>
<dbReference type="eggNOG" id="arCOG08168">
    <property type="taxonomic scope" value="Archaea"/>
</dbReference>
<sequence>MIRHTTLTLAVLAAVLLVGLTGPVAAQQGTTTPNATDATETERIDAQTTLLDSRYNATTGMAYVEIQSDALQEIAVTDGSYLMQGGEATTRSVMVKPGETTTIEIPADMVRGYVSLSIGTSQTLYGELIETGQGSLFTGEATWGTAQAAGAAGFAGGLSIVVVLAYWRVRGGKQEVEQVV</sequence>
<dbReference type="KEGG" id="hti:HTIA_2212"/>
<protein>
    <submittedName>
        <fullName evidence="1">Uncharacterized protein</fullName>
    </submittedName>
</protein>
<accession>S6CUC0</accession>
<keyword evidence="4" id="KW-1185">Reference proteome</keyword>
<evidence type="ECO:0000313" key="4">
    <source>
        <dbReference type="Proteomes" id="UP000015381"/>
    </source>
</evidence>
<dbReference type="RefSeq" id="WP_020936364.1">
    <property type="nucleotide sequence ID" value="NC_021921.1"/>
</dbReference>
<dbReference type="HOGENOM" id="CLU_1500269_0_0_2"/>
<dbReference type="Pfam" id="PF26259">
    <property type="entry name" value="DUF8063"/>
    <property type="match status" value="1"/>
</dbReference>
<dbReference type="EMBL" id="AFNT02000015">
    <property type="protein sequence ID" value="ERJ06436.1"/>
    <property type="molecule type" value="Genomic_DNA"/>
</dbReference>
<evidence type="ECO:0000313" key="2">
    <source>
        <dbReference type="EMBL" id="ERJ06436.1"/>
    </source>
</evidence>
<dbReference type="Proteomes" id="UP000015381">
    <property type="component" value="Chromosome I"/>
</dbReference>
<evidence type="ECO:0000313" key="3">
    <source>
        <dbReference type="Proteomes" id="UP000003861"/>
    </source>
</evidence>
<dbReference type="AlphaFoldDB" id="S6CUC0"/>
<reference evidence="2 3" key="1">
    <citation type="journal article" date="2011" name="J. Bacteriol.">
        <title>Genome sequence of Halorhabdus tiamatea, the first archaeon isolated from a deep-sea anoxic brine lake.</title>
        <authorList>
            <person name="Antunes A."/>
            <person name="Alam I."/>
            <person name="Bajic V.B."/>
            <person name="Stingl U."/>
        </authorList>
    </citation>
    <scope>NUCLEOTIDE SEQUENCE [LARGE SCALE GENOMIC DNA]</scope>
    <source>
        <strain evidence="2 3">SARL4B</strain>
    </source>
</reference>
<dbReference type="GeneID" id="23799240"/>
<gene>
    <name evidence="2" type="ORF">HLRTI_001515</name>
    <name evidence="1" type="ORF">HTIA_2212</name>
</gene>
<dbReference type="EMBL" id="HF571520">
    <property type="protein sequence ID" value="CCQ34324.1"/>
    <property type="molecule type" value="Genomic_DNA"/>
</dbReference>